<sequence>MPGLQDMEEECKILNRHGINELLDQPYYRDKEYERKNIKQPVCTQAQGYMQDTRPELAAAPTDAHTACKGTRGERRERISPPATPKHTDLNRWLVFLYTVL</sequence>
<dbReference type="Proteomes" id="UP000027135">
    <property type="component" value="Unassembled WGS sequence"/>
</dbReference>
<reference evidence="2 3" key="1">
    <citation type="journal article" date="2014" name="Nat. Commun.">
        <title>Molecular traces of alternative social organization in a termite genome.</title>
        <authorList>
            <person name="Terrapon N."/>
            <person name="Li C."/>
            <person name="Robertson H.M."/>
            <person name="Ji L."/>
            <person name="Meng X."/>
            <person name="Booth W."/>
            <person name="Chen Z."/>
            <person name="Childers C.P."/>
            <person name="Glastad K.M."/>
            <person name="Gokhale K."/>
            <person name="Gowin J."/>
            <person name="Gronenberg W."/>
            <person name="Hermansen R.A."/>
            <person name="Hu H."/>
            <person name="Hunt B.G."/>
            <person name="Huylmans A.K."/>
            <person name="Khalil S.M."/>
            <person name="Mitchell R.D."/>
            <person name="Munoz-Torres M.C."/>
            <person name="Mustard J.A."/>
            <person name="Pan H."/>
            <person name="Reese J.T."/>
            <person name="Scharf M.E."/>
            <person name="Sun F."/>
            <person name="Vogel H."/>
            <person name="Xiao J."/>
            <person name="Yang W."/>
            <person name="Yang Z."/>
            <person name="Yang Z."/>
            <person name="Zhou J."/>
            <person name="Zhu J."/>
            <person name="Brent C.S."/>
            <person name="Elsik C.G."/>
            <person name="Goodisman M.A."/>
            <person name="Liberles D.A."/>
            <person name="Roe R.M."/>
            <person name="Vargo E.L."/>
            <person name="Vilcinskas A."/>
            <person name="Wang J."/>
            <person name="Bornberg-Bauer E."/>
            <person name="Korb J."/>
            <person name="Zhang G."/>
            <person name="Liebig J."/>
        </authorList>
    </citation>
    <scope>NUCLEOTIDE SEQUENCE [LARGE SCALE GENOMIC DNA]</scope>
    <source>
        <tissue evidence="2">Whole organism</tissue>
    </source>
</reference>
<gene>
    <name evidence="2" type="ORF">L798_01080</name>
</gene>
<dbReference type="InParanoid" id="A0A067RRH8"/>
<protein>
    <submittedName>
        <fullName evidence="2">Uncharacterized protein</fullName>
    </submittedName>
</protein>
<accession>A0A067RRH8</accession>
<evidence type="ECO:0000256" key="1">
    <source>
        <dbReference type="SAM" id="MobiDB-lite"/>
    </source>
</evidence>
<name>A0A067RRH8_ZOONE</name>
<dbReference type="AlphaFoldDB" id="A0A067RRH8"/>
<dbReference type="EMBL" id="KK852509">
    <property type="protein sequence ID" value="KDR22369.1"/>
    <property type="molecule type" value="Genomic_DNA"/>
</dbReference>
<evidence type="ECO:0000313" key="3">
    <source>
        <dbReference type="Proteomes" id="UP000027135"/>
    </source>
</evidence>
<proteinExistence type="predicted"/>
<evidence type="ECO:0000313" key="2">
    <source>
        <dbReference type="EMBL" id="KDR22369.1"/>
    </source>
</evidence>
<feature type="region of interest" description="Disordered" evidence="1">
    <location>
        <begin position="55"/>
        <end position="84"/>
    </location>
</feature>
<organism evidence="2 3">
    <name type="scientific">Zootermopsis nevadensis</name>
    <name type="common">Dampwood termite</name>
    <dbReference type="NCBI Taxonomy" id="136037"/>
    <lineage>
        <taxon>Eukaryota</taxon>
        <taxon>Metazoa</taxon>
        <taxon>Ecdysozoa</taxon>
        <taxon>Arthropoda</taxon>
        <taxon>Hexapoda</taxon>
        <taxon>Insecta</taxon>
        <taxon>Pterygota</taxon>
        <taxon>Neoptera</taxon>
        <taxon>Polyneoptera</taxon>
        <taxon>Dictyoptera</taxon>
        <taxon>Blattodea</taxon>
        <taxon>Blattoidea</taxon>
        <taxon>Termitoidae</taxon>
        <taxon>Termopsidae</taxon>
        <taxon>Zootermopsis</taxon>
    </lineage>
</organism>
<keyword evidence="3" id="KW-1185">Reference proteome</keyword>